<comment type="caution">
    <text evidence="3">The sequence shown here is derived from an EMBL/GenBank/DDBJ whole genome shotgun (WGS) entry which is preliminary data.</text>
</comment>
<dbReference type="InterPro" id="IPR052389">
    <property type="entry name" value="Sec_Metab_Biosynth-Assoc"/>
</dbReference>
<dbReference type="Pfam" id="PF13622">
    <property type="entry name" value="4HBT_3"/>
    <property type="match status" value="1"/>
</dbReference>
<dbReference type="Gene3D" id="2.40.160.210">
    <property type="entry name" value="Acyl-CoA thioesterase, double hotdog domain"/>
    <property type="match status" value="1"/>
</dbReference>
<dbReference type="Proteomes" id="UP000031012">
    <property type="component" value="Unassembled WGS sequence"/>
</dbReference>
<dbReference type="InterPro" id="IPR049450">
    <property type="entry name" value="ACOT8-like_C"/>
</dbReference>
<dbReference type="InterPro" id="IPR029069">
    <property type="entry name" value="HotDog_dom_sf"/>
</dbReference>
<gene>
    <name evidence="3" type="ORF">DH17_06960</name>
</gene>
<feature type="domain" description="Acyl-CoA thioesterase-like N-terminal HotDog" evidence="1">
    <location>
        <begin position="18"/>
        <end position="102"/>
    </location>
</feature>
<dbReference type="InterPro" id="IPR049449">
    <property type="entry name" value="TesB_ACOT8-like_N"/>
</dbReference>
<proteinExistence type="predicted"/>
<dbReference type="SUPFAM" id="SSF54637">
    <property type="entry name" value="Thioesterase/thiol ester dehydrase-isomerase"/>
    <property type="match status" value="2"/>
</dbReference>
<dbReference type="CDD" id="cd00556">
    <property type="entry name" value="Thioesterase_II"/>
    <property type="match status" value="1"/>
</dbReference>
<dbReference type="Pfam" id="PF20789">
    <property type="entry name" value="4HBT_3C"/>
    <property type="match status" value="1"/>
</dbReference>
<dbReference type="PANTHER" id="PTHR38110">
    <property type="entry name" value="CHROMOSOME 23, WHOLE GENOME SHOTGUN SEQUENCE"/>
    <property type="match status" value="1"/>
</dbReference>
<evidence type="ECO:0000313" key="3">
    <source>
        <dbReference type="EMBL" id="KHN68362.1"/>
    </source>
</evidence>
<dbReference type="AlphaFoldDB" id="A0A0B2UH41"/>
<protein>
    <submittedName>
        <fullName evidence="3">Acyl-CoA thioesterase</fullName>
    </submittedName>
</protein>
<name>A0A0B2UH41_9GAMM</name>
<accession>A0A0B2UH41</accession>
<dbReference type="EMBL" id="JHQK01000002">
    <property type="protein sequence ID" value="KHN68362.1"/>
    <property type="molecule type" value="Genomic_DNA"/>
</dbReference>
<sequence>MSLLRIFEEIKEKEWIEIPEGWLQGRTVFGGFVAGLLMQKACSNIHDSNKRLLSCSITFVGPVQQGPAQLTIEILREGKSVTTLETRLWQDGAVQTILVASFGVPRTSNIEVRQEPMVPVYAQPEDLQPLPFARQMPECYQHFDVCWAEGHHPVTGSHYPDFGGWSRFSPEKHENRQMTLPDLIVLMDIWPPGVLPMFKQVAPASSLTWHITYVHPFQHQLCDWFKYKVVTEYAGEGYSTEYAHIWDQNDHLIAILRQTVTVFI</sequence>
<evidence type="ECO:0000313" key="4">
    <source>
        <dbReference type="Proteomes" id="UP000031012"/>
    </source>
</evidence>
<organism evidence="3 4">
    <name type="scientific">Acinetobacter oleivorans</name>
    <dbReference type="NCBI Taxonomy" id="1148157"/>
    <lineage>
        <taxon>Bacteria</taxon>
        <taxon>Pseudomonadati</taxon>
        <taxon>Pseudomonadota</taxon>
        <taxon>Gammaproteobacteria</taxon>
        <taxon>Moraxellales</taxon>
        <taxon>Moraxellaceae</taxon>
        <taxon>Acinetobacter</taxon>
    </lineage>
</organism>
<evidence type="ECO:0000259" key="2">
    <source>
        <dbReference type="Pfam" id="PF20789"/>
    </source>
</evidence>
<evidence type="ECO:0000259" key="1">
    <source>
        <dbReference type="Pfam" id="PF13622"/>
    </source>
</evidence>
<reference evidence="3 4" key="1">
    <citation type="submission" date="2014-03" db="EMBL/GenBank/DDBJ databases">
        <title>Genome sequence of the diesel-degrader and plant-growth promoter Acinetobacter oleivorans PF-1 isolated from the roots of poplar tree.</title>
        <authorList>
            <person name="Gkorezis P."/>
            <person name="van Hamme J."/>
            <person name="Rineau F."/>
            <person name="Vangronsveld J."/>
            <person name="Francetti A."/>
        </authorList>
    </citation>
    <scope>NUCLEOTIDE SEQUENCE [LARGE SCALE GENOMIC DNA]</scope>
    <source>
        <strain evidence="3 4">PF1</strain>
    </source>
</reference>
<dbReference type="PANTHER" id="PTHR38110:SF1">
    <property type="entry name" value="THIOESTERASE DOMAIN-CONTAINING PROTEIN"/>
    <property type="match status" value="1"/>
</dbReference>
<dbReference type="InterPro" id="IPR042171">
    <property type="entry name" value="Acyl-CoA_hotdog"/>
</dbReference>
<feature type="domain" description="Acyl-CoA thioesterase-like C-terminal" evidence="2">
    <location>
        <begin position="124"/>
        <end position="262"/>
    </location>
</feature>